<organism evidence="1 2">
    <name type="scientific">Diaphorina citri</name>
    <name type="common">Asian citrus psyllid</name>
    <dbReference type="NCBI Taxonomy" id="121845"/>
    <lineage>
        <taxon>Eukaryota</taxon>
        <taxon>Metazoa</taxon>
        <taxon>Ecdysozoa</taxon>
        <taxon>Arthropoda</taxon>
        <taxon>Hexapoda</taxon>
        <taxon>Insecta</taxon>
        <taxon>Pterygota</taxon>
        <taxon>Neoptera</taxon>
        <taxon>Paraneoptera</taxon>
        <taxon>Hemiptera</taxon>
        <taxon>Sternorrhyncha</taxon>
        <taxon>Psylloidea</taxon>
        <taxon>Psyllidae</taxon>
        <taxon>Diaphorininae</taxon>
        <taxon>Diaphorina</taxon>
    </lineage>
</organism>
<accession>A0A1S3D684</accession>
<gene>
    <name evidence="2" type="primary">LOC103512305</name>
</gene>
<dbReference type="AlphaFoldDB" id="A0A1S3D684"/>
<protein>
    <submittedName>
        <fullName evidence="2">Uncharacterized protein LOC103512305</fullName>
    </submittedName>
</protein>
<sequence length="147" mass="16943">MTGNTPRNSNELRPRTVSIHNETLTGSHTVTTWQWKEPDGGIWDTRLKMSFKDGISGGGMIYRNAYGVECVWLRWVMRDNVTWRSGSTTIFPTNSWTVTTFDYVWSYVPTHDGYWFFQLNNMTLEPKIGGVTMSPMESHHQGHHPSD</sequence>
<evidence type="ECO:0000313" key="2">
    <source>
        <dbReference type="RefSeq" id="XP_008475290.1"/>
    </source>
</evidence>
<name>A0A1S3D684_DIACI</name>
<dbReference type="Proteomes" id="UP000079169">
    <property type="component" value="Unplaced"/>
</dbReference>
<dbReference type="GeneID" id="103512305"/>
<keyword evidence="1" id="KW-1185">Reference proteome</keyword>
<dbReference type="RefSeq" id="XP_008475290.1">
    <property type="nucleotide sequence ID" value="XM_008477068.3"/>
</dbReference>
<proteinExistence type="predicted"/>
<evidence type="ECO:0000313" key="1">
    <source>
        <dbReference type="Proteomes" id="UP000079169"/>
    </source>
</evidence>
<reference evidence="2" key="1">
    <citation type="submission" date="2025-08" db="UniProtKB">
        <authorList>
            <consortium name="RefSeq"/>
        </authorList>
    </citation>
    <scope>IDENTIFICATION</scope>
</reference>
<dbReference type="PaxDb" id="121845-A0A1S3D684"/>
<dbReference type="KEGG" id="dci:103512305"/>